<accession>A0A6P6V2W7</accession>
<dbReference type="Proteomes" id="UP001652660">
    <property type="component" value="Chromosome 1e"/>
</dbReference>
<dbReference type="InterPro" id="IPR001461">
    <property type="entry name" value="Aspartic_peptidase_A1"/>
</dbReference>
<reference evidence="3" key="1">
    <citation type="journal article" date="2025" name="Foods">
        <title>Unveiling the Microbial Signatures of Arabica Coffee Cherries: Insights into Ripeness Specific Diversity, Functional Traits, and Implications for Quality and Safety.</title>
        <authorList>
            <consortium name="RefSeq"/>
            <person name="Tenea G.N."/>
            <person name="Cifuentes V."/>
            <person name="Reyes P."/>
            <person name="Cevallos-Vallejos M."/>
        </authorList>
    </citation>
    <scope>NUCLEOTIDE SEQUENCE [LARGE SCALE GENOMIC DNA]</scope>
</reference>
<name>A0A6P6V2W7_COFAR</name>
<evidence type="ECO:0000313" key="3">
    <source>
        <dbReference type="Proteomes" id="UP001652660"/>
    </source>
</evidence>
<dbReference type="PROSITE" id="PS51767">
    <property type="entry name" value="PEPTIDASE_A1"/>
    <property type="match status" value="1"/>
</dbReference>
<evidence type="ECO:0000259" key="2">
    <source>
        <dbReference type="PROSITE" id="PS51767"/>
    </source>
</evidence>
<dbReference type="PANTHER" id="PTHR47965:SF6">
    <property type="entry name" value="ASPARTIC PROTEINASE GIP1-RELATED"/>
    <property type="match status" value="1"/>
</dbReference>
<feature type="domain" description="Peptidase A1" evidence="2">
    <location>
        <begin position="48"/>
        <end position="425"/>
    </location>
</feature>
<dbReference type="InterPro" id="IPR032799">
    <property type="entry name" value="TAXi_C"/>
</dbReference>
<dbReference type="Pfam" id="PF14541">
    <property type="entry name" value="TAXi_C"/>
    <property type="match status" value="1"/>
</dbReference>
<dbReference type="PANTHER" id="PTHR47965">
    <property type="entry name" value="ASPARTYL PROTEASE-RELATED"/>
    <property type="match status" value="1"/>
</dbReference>
<comment type="similarity">
    <text evidence="1">Belongs to the peptidase A1 family.</text>
</comment>
<protein>
    <submittedName>
        <fullName evidence="4">Probable aspartic proteinase GIP1</fullName>
    </submittedName>
</protein>
<evidence type="ECO:0000313" key="4">
    <source>
        <dbReference type="RefSeq" id="XP_027097040.2"/>
    </source>
</evidence>
<sequence length="444" mass="48350">MEFNPQEKQWHLFKFKLQFFSVVSFLCIHLSSSAVLAPILQDPSTRLQFLSLYLRTPYQQPTKLLVDLTAPFSWVECTCSNRSSCTYRYHPLPCASPLCNWLNSPACSNCSSEPTTDPICSDGLCHLFFARPRYRKRVRVQALADSLALPVTNGRNPGQLEVVPEFVFSCSERSLLKGHVPRGVTGLAALGRSKFSLPAQVSNSLSSPNVFALCPSDSPSAPGVAFFGTRGPYFFLPEIDLSKHLNYTPLLISTDEDEAYLIGLTSIRVNGRVAVKLNRSVLTVDENGFGGTTLSLSTPYTVLESSIYASLVEAFVNESAAAAFKLTATQPVSPFSVCYDAGDVLVTSAGPAVPTIDLVMQSNDVVWRILGSNSMVRMAREGVDVWCLALLDGGVNPPATIVIGGQQMVDNLLQFDLDSQQLGFSSSVLVHDTMCANFNFTVNA</sequence>
<dbReference type="SUPFAM" id="SSF50630">
    <property type="entry name" value="Acid proteases"/>
    <property type="match status" value="1"/>
</dbReference>
<dbReference type="OrthoDB" id="1904546at2759"/>
<organism evidence="3 4">
    <name type="scientific">Coffea arabica</name>
    <name type="common">Arabian coffee</name>
    <dbReference type="NCBI Taxonomy" id="13443"/>
    <lineage>
        <taxon>Eukaryota</taxon>
        <taxon>Viridiplantae</taxon>
        <taxon>Streptophyta</taxon>
        <taxon>Embryophyta</taxon>
        <taxon>Tracheophyta</taxon>
        <taxon>Spermatophyta</taxon>
        <taxon>Magnoliopsida</taxon>
        <taxon>eudicotyledons</taxon>
        <taxon>Gunneridae</taxon>
        <taxon>Pentapetalae</taxon>
        <taxon>asterids</taxon>
        <taxon>lamiids</taxon>
        <taxon>Gentianales</taxon>
        <taxon>Rubiaceae</taxon>
        <taxon>Ixoroideae</taxon>
        <taxon>Gardenieae complex</taxon>
        <taxon>Bertiereae - Coffeeae clade</taxon>
        <taxon>Coffeeae</taxon>
        <taxon>Coffea</taxon>
    </lineage>
</organism>
<dbReference type="Pfam" id="PF14543">
    <property type="entry name" value="TAXi_N"/>
    <property type="match status" value="1"/>
</dbReference>
<dbReference type="GO" id="GO:0006508">
    <property type="term" value="P:proteolysis"/>
    <property type="evidence" value="ECO:0007669"/>
    <property type="project" value="InterPro"/>
</dbReference>
<dbReference type="RefSeq" id="XP_027097040.2">
    <property type="nucleotide sequence ID" value="XM_027241239.2"/>
</dbReference>
<dbReference type="GeneID" id="113716792"/>
<evidence type="ECO:0000256" key="1">
    <source>
        <dbReference type="ARBA" id="ARBA00007447"/>
    </source>
</evidence>
<dbReference type="GO" id="GO:0004190">
    <property type="term" value="F:aspartic-type endopeptidase activity"/>
    <property type="evidence" value="ECO:0007669"/>
    <property type="project" value="InterPro"/>
</dbReference>
<proteinExistence type="inferred from homology"/>
<dbReference type="Gene3D" id="2.40.70.10">
    <property type="entry name" value="Acid Proteases"/>
    <property type="match status" value="2"/>
</dbReference>
<dbReference type="AlphaFoldDB" id="A0A6P6V2W7"/>
<dbReference type="InterPro" id="IPR021109">
    <property type="entry name" value="Peptidase_aspartic_dom_sf"/>
</dbReference>
<keyword evidence="3" id="KW-1185">Reference proteome</keyword>
<dbReference type="GO" id="GO:0005576">
    <property type="term" value="C:extracellular region"/>
    <property type="evidence" value="ECO:0007669"/>
    <property type="project" value="UniProtKB-SubCell"/>
</dbReference>
<reference evidence="4" key="2">
    <citation type="submission" date="2025-08" db="UniProtKB">
        <authorList>
            <consortium name="RefSeq"/>
        </authorList>
    </citation>
    <scope>IDENTIFICATION</scope>
    <source>
        <tissue evidence="4">Leaves</tissue>
    </source>
</reference>
<gene>
    <name evidence="4" type="primary">LOC113716792</name>
</gene>
<dbReference type="InterPro" id="IPR033121">
    <property type="entry name" value="PEPTIDASE_A1"/>
</dbReference>
<dbReference type="InterPro" id="IPR032861">
    <property type="entry name" value="TAXi_N"/>
</dbReference>